<dbReference type="InterPro" id="IPR046219">
    <property type="entry name" value="DUF6252"/>
</dbReference>
<feature type="chain" id="PRO_5011487297" evidence="1">
    <location>
        <begin position="19"/>
        <end position="230"/>
    </location>
</feature>
<dbReference type="STRING" id="1144750.SAMN05443431_101134"/>
<organism evidence="2 3">
    <name type="scientific">Olleya namhaensis</name>
    <dbReference type="NCBI Taxonomy" id="1144750"/>
    <lineage>
        <taxon>Bacteria</taxon>
        <taxon>Pseudomonadati</taxon>
        <taxon>Bacteroidota</taxon>
        <taxon>Flavobacteriia</taxon>
        <taxon>Flavobacteriales</taxon>
        <taxon>Flavobacteriaceae</taxon>
    </lineage>
</organism>
<dbReference type="PROSITE" id="PS51257">
    <property type="entry name" value="PROKAR_LIPOPROTEIN"/>
    <property type="match status" value="1"/>
</dbReference>
<sequence>MKKIIYLLVLVLGLTSCTDDLVFNSPAFLGYNNGELWEANTFRANVDTFGDLVITGIRNESIINLKIDNTVEGTYQLGNTVSSAVYQDDFGVVYTTNNIPNPEVQIYPSEGTIVLTEFNLIERTVSGTFTFNGFDSTGFASENFNRGYFYNVPILNIAVVDNTGADVACANATAVALTTETNLNNVDPAGVQYTEFCNAYKTALQVKKTACGDDDGAIQALINGLGDCSN</sequence>
<dbReference type="AlphaFoldDB" id="A0A1I3IVM5"/>
<dbReference type="RefSeq" id="WP_090836577.1">
    <property type="nucleotide sequence ID" value="NZ_FORM01000001.1"/>
</dbReference>
<accession>A0A1I3IVM5</accession>
<keyword evidence="3" id="KW-1185">Reference proteome</keyword>
<gene>
    <name evidence="2" type="ORF">SAMN05443431_101134</name>
</gene>
<dbReference type="Pfam" id="PF19765">
    <property type="entry name" value="DUF6252"/>
    <property type="match status" value="1"/>
</dbReference>
<protein>
    <submittedName>
        <fullName evidence="2">Uncharacterized protein</fullName>
    </submittedName>
</protein>
<feature type="signal peptide" evidence="1">
    <location>
        <begin position="1"/>
        <end position="18"/>
    </location>
</feature>
<dbReference type="Proteomes" id="UP000199559">
    <property type="component" value="Unassembled WGS sequence"/>
</dbReference>
<evidence type="ECO:0000313" key="2">
    <source>
        <dbReference type="EMBL" id="SFI51989.1"/>
    </source>
</evidence>
<reference evidence="3" key="1">
    <citation type="submission" date="2016-10" db="EMBL/GenBank/DDBJ databases">
        <authorList>
            <person name="Varghese N."/>
            <person name="Submissions S."/>
        </authorList>
    </citation>
    <scope>NUCLEOTIDE SEQUENCE [LARGE SCALE GENOMIC DNA]</scope>
    <source>
        <strain evidence="3">DSM 28881</strain>
    </source>
</reference>
<name>A0A1I3IVM5_9FLAO</name>
<proteinExistence type="predicted"/>
<evidence type="ECO:0000256" key="1">
    <source>
        <dbReference type="SAM" id="SignalP"/>
    </source>
</evidence>
<evidence type="ECO:0000313" key="3">
    <source>
        <dbReference type="Proteomes" id="UP000199559"/>
    </source>
</evidence>
<dbReference type="EMBL" id="FORM01000001">
    <property type="protein sequence ID" value="SFI51989.1"/>
    <property type="molecule type" value="Genomic_DNA"/>
</dbReference>
<keyword evidence="1" id="KW-0732">Signal</keyword>